<dbReference type="PANTHER" id="PTHR46796:SF7">
    <property type="entry name" value="ARAC FAMILY TRANSCRIPTIONAL REGULATOR"/>
    <property type="match status" value="1"/>
</dbReference>
<dbReference type="InterPro" id="IPR020449">
    <property type="entry name" value="Tscrpt_reg_AraC-type_HTH"/>
</dbReference>
<dbReference type="InterPro" id="IPR050204">
    <property type="entry name" value="AraC_XylS_family_regulators"/>
</dbReference>
<dbReference type="AlphaFoldDB" id="A0A8H9IZH8"/>
<keyword evidence="8" id="KW-1185">Reference proteome</keyword>
<dbReference type="InterPro" id="IPR032783">
    <property type="entry name" value="AraC_lig"/>
</dbReference>
<keyword evidence="2" id="KW-0238">DNA-binding</keyword>
<feature type="compositionally biased region" description="Basic and acidic residues" evidence="5">
    <location>
        <begin position="289"/>
        <end position="300"/>
    </location>
</feature>
<reference evidence="7" key="2">
    <citation type="submission" date="2020-09" db="EMBL/GenBank/DDBJ databases">
        <authorList>
            <person name="Sun Q."/>
            <person name="Zhou Y."/>
        </authorList>
    </citation>
    <scope>NUCLEOTIDE SEQUENCE</scope>
    <source>
        <strain evidence="7">CGMCC 4.7679</strain>
    </source>
</reference>
<dbReference type="Proteomes" id="UP000658656">
    <property type="component" value="Unassembled WGS sequence"/>
</dbReference>
<organism evidence="7 8">
    <name type="scientific">Amycolatopsis bartoniae</name>
    <dbReference type="NCBI Taxonomy" id="941986"/>
    <lineage>
        <taxon>Bacteria</taxon>
        <taxon>Bacillati</taxon>
        <taxon>Actinomycetota</taxon>
        <taxon>Actinomycetes</taxon>
        <taxon>Pseudonocardiales</taxon>
        <taxon>Pseudonocardiaceae</taxon>
        <taxon>Amycolatopsis</taxon>
    </lineage>
</organism>
<dbReference type="PROSITE" id="PS00041">
    <property type="entry name" value="HTH_ARAC_FAMILY_1"/>
    <property type="match status" value="1"/>
</dbReference>
<dbReference type="PANTHER" id="PTHR46796">
    <property type="entry name" value="HTH-TYPE TRANSCRIPTIONAL ACTIVATOR RHAS-RELATED"/>
    <property type="match status" value="1"/>
</dbReference>
<evidence type="ECO:0000256" key="1">
    <source>
        <dbReference type="ARBA" id="ARBA00023015"/>
    </source>
</evidence>
<evidence type="ECO:0000256" key="4">
    <source>
        <dbReference type="ARBA" id="ARBA00023163"/>
    </source>
</evidence>
<dbReference type="InterPro" id="IPR009057">
    <property type="entry name" value="Homeodomain-like_sf"/>
</dbReference>
<dbReference type="GO" id="GO:0043565">
    <property type="term" value="F:sequence-specific DNA binding"/>
    <property type="evidence" value="ECO:0007669"/>
    <property type="project" value="InterPro"/>
</dbReference>
<dbReference type="Gene3D" id="2.60.120.10">
    <property type="entry name" value="Jelly Rolls"/>
    <property type="match status" value="1"/>
</dbReference>
<dbReference type="Pfam" id="PF12833">
    <property type="entry name" value="HTH_18"/>
    <property type="match status" value="1"/>
</dbReference>
<keyword evidence="4" id="KW-0804">Transcription</keyword>
<dbReference type="SUPFAM" id="SSF46689">
    <property type="entry name" value="Homeodomain-like"/>
    <property type="match status" value="2"/>
</dbReference>
<proteinExistence type="predicted"/>
<dbReference type="InterPro" id="IPR014710">
    <property type="entry name" value="RmlC-like_jellyroll"/>
</dbReference>
<dbReference type="InterPro" id="IPR018062">
    <property type="entry name" value="HTH_AraC-typ_CS"/>
</dbReference>
<reference evidence="7" key="1">
    <citation type="journal article" date="2014" name="Int. J. Syst. Evol. Microbiol.">
        <title>Complete genome sequence of Corynebacterium casei LMG S-19264T (=DSM 44701T), isolated from a smear-ripened cheese.</title>
        <authorList>
            <consortium name="US DOE Joint Genome Institute (JGI-PGF)"/>
            <person name="Walter F."/>
            <person name="Albersmeier A."/>
            <person name="Kalinowski J."/>
            <person name="Ruckert C."/>
        </authorList>
    </citation>
    <scope>NUCLEOTIDE SEQUENCE</scope>
    <source>
        <strain evidence="7">CGMCC 4.7679</strain>
    </source>
</reference>
<dbReference type="PROSITE" id="PS01124">
    <property type="entry name" value="HTH_ARAC_FAMILY_2"/>
    <property type="match status" value="1"/>
</dbReference>
<accession>A0A8H9IZH8</accession>
<keyword evidence="3" id="KW-0010">Activator</keyword>
<dbReference type="Pfam" id="PF12852">
    <property type="entry name" value="Cupin_6"/>
    <property type="match status" value="1"/>
</dbReference>
<evidence type="ECO:0000256" key="5">
    <source>
        <dbReference type="SAM" id="MobiDB-lite"/>
    </source>
</evidence>
<dbReference type="Gene3D" id="1.10.10.60">
    <property type="entry name" value="Homeodomain-like"/>
    <property type="match status" value="2"/>
</dbReference>
<protein>
    <submittedName>
        <fullName evidence="7">AraC family transcriptional regulator</fullName>
    </submittedName>
</protein>
<evidence type="ECO:0000256" key="3">
    <source>
        <dbReference type="ARBA" id="ARBA00023159"/>
    </source>
</evidence>
<dbReference type="RefSeq" id="WP_145935436.1">
    <property type="nucleotide sequence ID" value="NZ_BNAV01000003.1"/>
</dbReference>
<dbReference type="GO" id="GO:0003700">
    <property type="term" value="F:DNA-binding transcription factor activity"/>
    <property type="evidence" value="ECO:0007669"/>
    <property type="project" value="InterPro"/>
</dbReference>
<dbReference type="PRINTS" id="PR00032">
    <property type="entry name" value="HTHARAC"/>
</dbReference>
<feature type="domain" description="HTH araC/xylS-type" evidence="6">
    <location>
        <begin position="191"/>
        <end position="289"/>
    </location>
</feature>
<sequence length="319" mass="34833">MDLLSDVIRVMRTGQPSTNRMCIGSPWSYRFAPYDGAGFHVVLRGSGWLHRDGRDPLQLGPGDAVLLPAGHGHVLSESRVAPRPAPFETAVADRAGNVELLCGKYRLDRRRPHPLLTTLPDVVHLPAHTGDHGRLRAALDLLAAETTTERPGRDAALAGLLDVLLVYLIRAWLDDHGDLGWSRALRDRGITAVLEAMHGAPDRPWRIEDLAAEAGLSRTTLTRKFTDLVGQAPMTYLTQWRMTLAARLLQETDLGLAAVARRVGYASPFAFSHAFKREFGVAPGRYRSPRGETRGQESRPGRGVPGMSGPGAPFESVLP</sequence>
<dbReference type="OrthoDB" id="241790at2"/>
<evidence type="ECO:0000259" key="6">
    <source>
        <dbReference type="PROSITE" id="PS01124"/>
    </source>
</evidence>
<name>A0A8H9IZH8_9PSEU</name>
<evidence type="ECO:0000313" key="8">
    <source>
        <dbReference type="Proteomes" id="UP000658656"/>
    </source>
</evidence>
<keyword evidence="1" id="KW-0805">Transcription regulation</keyword>
<evidence type="ECO:0000256" key="2">
    <source>
        <dbReference type="ARBA" id="ARBA00023125"/>
    </source>
</evidence>
<dbReference type="SUPFAM" id="SSF51215">
    <property type="entry name" value="Regulatory protein AraC"/>
    <property type="match status" value="1"/>
</dbReference>
<comment type="caution">
    <text evidence="7">The sequence shown here is derived from an EMBL/GenBank/DDBJ whole genome shotgun (WGS) entry which is preliminary data.</text>
</comment>
<dbReference type="InterPro" id="IPR037923">
    <property type="entry name" value="HTH-like"/>
</dbReference>
<dbReference type="EMBL" id="BNAV01000003">
    <property type="protein sequence ID" value="GHF54632.1"/>
    <property type="molecule type" value="Genomic_DNA"/>
</dbReference>
<dbReference type="InterPro" id="IPR018060">
    <property type="entry name" value="HTH_AraC"/>
</dbReference>
<dbReference type="SMART" id="SM00342">
    <property type="entry name" value="HTH_ARAC"/>
    <property type="match status" value="1"/>
</dbReference>
<feature type="region of interest" description="Disordered" evidence="5">
    <location>
        <begin position="283"/>
        <end position="319"/>
    </location>
</feature>
<evidence type="ECO:0000313" key="7">
    <source>
        <dbReference type="EMBL" id="GHF54632.1"/>
    </source>
</evidence>
<gene>
    <name evidence="7" type="ORF">GCM10017566_30170</name>
</gene>